<evidence type="ECO:0000313" key="2">
    <source>
        <dbReference type="Proteomes" id="UP001597479"/>
    </source>
</evidence>
<dbReference type="EMBL" id="JBHUOG010000002">
    <property type="protein sequence ID" value="MFD2797663.1"/>
    <property type="molecule type" value="Genomic_DNA"/>
</dbReference>
<dbReference type="Pfam" id="PF13671">
    <property type="entry name" value="AAA_33"/>
    <property type="match status" value="1"/>
</dbReference>
<dbReference type="Proteomes" id="UP001597479">
    <property type="component" value="Unassembled WGS sequence"/>
</dbReference>
<organism evidence="1 2">
    <name type="scientific">Promicromonospora vindobonensis</name>
    <dbReference type="NCBI Taxonomy" id="195748"/>
    <lineage>
        <taxon>Bacteria</taxon>
        <taxon>Bacillati</taxon>
        <taxon>Actinomycetota</taxon>
        <taxon>Actinomycetes</taxon>
        <taxon>Micrococcales</taxon>
        <taxon>Promicromonosporaceae</taxon>
        <taxon>Promicromonospora</taxon>
    </lineage>
</organism>
<name>A0ABW5W4Z0_9MICO</name>
<comment type="caution">
    <text evidence="1">The sequence shown here is derived from an EMBL/GenBank/DDBJ whole genome shotgun (WGS) entry which is preliminary data.</text>
</comment>
<dbReference type="RefSeq" id="WP_377190875.1">
    <property type="nucleotide sequence ID" value="NZ_JBHUOG010000002.1"/>
</dbReference>
<proteinExistence type="predicted"/>
<dbReference type="InterPro" id="IPR027417">
    <property type="entry name" value="P-loop_NTPase"/>
</dbReference>
<keyword evidence="2" id="KW-1185">Reference proteome</keyword>
<dbReference type="SUPFAM" id="SSF52540">
    <property type="entry name" value="P-loop containing nucleoside triphosphate hydrolases"/>
    <property type="match status" value="1"/>
</dbReference>
<evidence type="ECO:0000313" key="1">
    <source>
        <dbReference type="EMBL" id="MFD2797663.1"/>
    </source>
</evidence>
<protein>
    <submittedName>
        <fullName evidence="1">AAA family ATPase</fullName>
    </submittedName>
</protein>
<accession>A0ABW5W4Z0</accession>
<sequence>MVDKEQGRTRSRLVIISGPIAAGKSTLAGELVQMLRMDGFSVARTDLDTVAEMALPTLPNWDWAHGIHAQLVGAWLRTGVDIVVDEGTSSPDEVHQVLDQVPEGIDAFHVVLTADFDASLARARADPGRGVSKDPAHLRADHDIYARHLPHLPSSLRLHVEGQEPAVLARQVLMHLP</sequence>
<gene>
    <name evidence="1" type="ORF">ACFS27_29180</name>
</gene>
<dbReference type="Gene3D" id="3.40.50.300">
    <property type="entry name" value="P-loop containing nucleotide triphosphate hydrolases"/>
    <property type="match status" value="1"/>
</dbReference>
<reference evidence="2" key="1">
    <citation type="journal article" date="2019" name="Int. J. Syst. Evol. Microbiol.">
        <title>The Global Catalogue of Microorganisms (GCM) 10K type strain sequencing project: providing services to taxonomists for standard genome sequencing and annotation.</title>
        <authorList>
            <consortium name="The Broad Institute Genomics Platform"/>
            <consortium name="The Broad Institute Genome Sequencing Center for Infectious Disease"/>
            <person name="Wu L."/>
            <person name="Ma J."/>
        </authorList>
    </citation>
    <scope>NUCLEOTIDE SEQUENCE [LARGE SCALE GENOMIC DNA]</scope>
    <source>
        <strain evidence="2">CCM 7044</strain>
    </source>
</reference>